<organism evidence="4 5">
    <name type="scientific">Vogesella margarita</name>
    <dbReference type="NCBI Taxonomy" id="2984199"/>
    <lineage>
        <taxon>Bacteria</taxon>
        <taxon>Pseudomonadati</taxon>
        <taxon>Pseudomonadota</taxon>
        <taxon>Betaproteobacteria</taxon>
        <taxon>Neisseriales</taxon>
        <taxon>Chromobacteriaceae</taxon>
        <taxon>Vogesella</taxon>
    </lineage>
</organism>
<dbReference type="Gene3D" id="3.40.50.720">
    <property type="entry name" value="NAD(P)-binding Rossmann-like Domain"/>
    <property type="match status" value="1"/>
</dbReference>
<evidence type="ECO:0000256" key="2">
    <source>
        <dbReference type="ARBA" id="ARBA00007637"/>
    </source>
</evidence>
<accession>A0ABT5IQT3</accession>
<evidence type="ECO:0000259" key="3">
    <source>
        <dbReference type="Pfam" id="PF01370"/>
    </source>
</evidence>
<name>A0ABT5IQT3_9NEIS</name>
<protein>
    <submittedName>
        <fullName evidence="4">NAD-dependent epimerase/dehydratase family protein</fullName>
    </submittedName>
</protein>
<dbReference type="InterPro" id="IPR001509">
    <property type="entry name" value="Epimerase_deHydtase"/>
</dbReference>
<evidence type="ECO:0000256" key="1">
    <source>
        <dbReference type="ARBA" id="ARBA00005125"/>
    </source>
</evidence>
<comment type="pathway">
    <text evidence="1">Bacterial outer membrane biogenesis; LPS O-antigen biosynthesis.</text>
</comment>
<dbReference type="Proteomes" id="UP001222030">
    <property type="component" value="Unassembled WGS sequence"/>
</dbReference>
<dbReference type="EMBL" id="JAQQLE010000009">
    <property type="protein sequence ID" value="MDC7714635.1"/>
    <property type="molecule type" value="Genomic_DNA"/>
</dbReference>
<dbReference type="PANTHER" id="PTHR43000">
    <property type="entry name" value="DTDP-D-GLUCOSE 4,6-DEHYDRATASE-RELATED"/>
    <property type="match status" value="1"/>
</dbReference>
<feature type="domain" description="NAD-dependent epimerase/dehydratase" evidence="3">
    <location>
        <begin position="7"/>
        <end position="236"/>
    </location>
</feature>
<gene>
    <name evidence="4" type="ORF">PQU96_10945</name>
</gene>
<dbReference type="InterPro" id="IPR036291">
    <property type="entry name" value="NAD(P)-bd_dom_sf"/>
</dbReference>
<dbReference type="SUPFAM" id="SSF51735">
    <property type="entry name" value="NAD(P)-binding Rossmann-fold domains"/>
    <property type="match status" value="1"/>
</dbReference>
<sequence length="303" mass="33754">MKVNNTLILGGTGFIGSALTKILKNENHYLHLTVRDGKYSDEPNIKHHNISIKAVDALADLIENEDISTIIHCASNLIPSSQFVDFYAENENLILPTISLLDKIKNKEILYVYFSSGGVIYGNHANIPTNETAPLNPLSYYGLSKKIIEGYLHFYSSNFKINHLIIRPSNPYGSDQHKDGVQGFIATVLHKIINGMPIEIWGDGSIIRDYITIDDLAWATKELINKRVQNETFNIGSGDGHSLLDVINVISNITSLTPNLTFSSARNIDVKTVILDIKKLQGEINFIATPLVDGIRNFYQKIS</sequence>
<comment type="caution">
    <text evidence="4">The sequence shown here is derived from an EMBL/GenBank/DDBJ whole genome shotgun (WGS) entry which is preliminary data.</text>
</comment>
<comment type="similarity">
    <text evidence="2">Belongs to the NAD(P)-dependent epimerase/dehydratase family.</text>
</comment>
<evidence type="ECO:0000313" key="5">
    <source>
        <dbReference type="Proteomes" id="UP001222030"/>
    </source>
</evidence>
<evidence type="ECO:0000313" key="4">
    <source>
        <dbReference type="EMBL" id="MDC7714635.1"/>
    </source>
</evidence>
<reference evidence="4 5" key="1">
    <citation type="submission" date="2023-01" db="EMBL/GenBank/DDBJ databases">
        <title>Novel species of the genus Vogesella isolated from rivers.</title>
        <authorList>
            <person name="Lu H."/>
        </authorList>
    </citation>
    <scope>NUCLEOTIDE SEQUENCE [LARGE SCALE GENOMIC DNA]</scope>
    <source>
        <strain evidence="4 5">LYT5W</strain>
    </source>
</reference>
<proteinExistence type="inferred from homology"/>
<dbReference type="RefSeq" id="WP_272772360.1">
    <property type="nucleotide sequence ID" value="NZ_JAQQLE010000009.1"/>
</dbReference>
<keyword evidence="5" id="KW-1185">Reference proteome</keyword>
<dbReference type="Pfam" id="PF01370">
    <property type="entry name" value="Epimerase"/>
    <property type="match status" value="1"/>
</dbReference>